<evidence type="ECO:0000256" key="1">
    <source>
        <dbReference type="SAM" id="MobiDB-lite"/>
    </source>
</evidence>
<dbReference type="AlphaFoldDB" id="A0A250LFR3"/>
<protein>
    <submittedName>
        <fullName evidence="2">Uncharacterized protein</fullName>
    </submittedName>
</protein>
<accession>A0A250LFR3</accession>
<gene>
    <name evidence="2" type="ORF">BCCH1_58560</name>
</gene>
<evidence type="ECO:0000313" key="2">
    <source>
        <dbReference type="EMBL" id="BBA43357.1"/>
    </source>
</evidence>
<sequence length="76" mass="8595">MRCRVRANAHRTQCAGKRALESIATTTRIVQQRGEPRMAHPDEPQCSVAAKRERFARSRCDRPGRRLPAHDGRDSG</sequence>
<reference evidence="2" key="1">
    <citation type="journal article" date="2016" name="Biosci. Biotechnol. Biochem.">
        <title>Bioconversion of AHX to AOH by resting cells of Burkholderia contaminans CH-1.</title>
        <authorList>
            <person name="Choi J.H."/>
            <person name="Kikuchi A."/>
            <person name="Pumkaeo P."/>
            <person name="Hirai H."/>
            <person name="Tokuyama S."/>
            <person name="Kawagishi H."/>
        </authorList>
    </citation>
    <scope>NUCLEOTIDE SEQUENCE</scope>
    <source>
        <strain evidence="2">CH-1</strain>
    </source>
</reference>
<organism evidence="2">
    <name type="scientific">Burkholderia contaminans</name>
    <dbReference type="NCBI Taxonomy" id="488447"/>
    <lineage>
        <taxon>Bacteria</taxon>
        <taxon>Pseudomonadati</taxon>
        <taxon>Pseudomonadota</taxon>
        <taxon>Betaproteobacteria</taxon>
        <taxon>Burkholderiales</taxon>
        <taxon>Burkholderiaceae</taxon>
        <taxon>Burkholderia</taxon>
        <taxon>Burkholderia cepacia complex</taxon>
    </lineage>
</organism>
<feature type="region of interest" description="Disordered" evidence="1">
    <location>
        <begin position="54"/>
        <end position="76"/>
    </location>
</feature>
<reference evidence="2" key="2">
    <citation type="journal article" date="2017" name="Genome Announc.">
        <title>High-Quality Draft Genome Sequence of Burkholderia contaminans CH-1, a Gram-Negative Bacterium That Metabolizes 2-Azahypoxanthine, a Plant Growth-Regulating Compound.</title>
        <authorList>
            <person name="Choi J.-H."/>
            <person name="Sugiura H."/>
            <person name="Moriuchi R."/>
            <person name="Kawagishi H."/>
            <person name="Dohra H."/>
        </authorList>
    </citation>
    <scope>NUCLEOTIDE SEQUENCE</scope>
    <source>
        <strain evidence="2">CH-1</strain>
    </source>
</reference>
<name>A0A250LFR3_9BURK</name>
<proteinExistence type="predicted"/>
<dbReference type="EMBL" id="AP018358">
    <property type="protein sequence ID" value="BBA43357.1"/>
    <property type="molecule type" value="Genomic_DNA"/>
</dbReference>